<dbReference type="Pfam" id="PF00732">
    <property type="entry name" value="GMC_oxred_N"/>
    <property type="match status" value="1"/>
</dbReference>
<dbReference type="InterPro" id="IPR036188">
    <property type="entry name" value="FAD/NAD-bd_sf"/>
</dbReference>
<reference evidence="7" key="1">
    <citation type="journal article" date="2019" name="Int. J. Syst. Evol. Microbiol.">
        <title>The Global Catalogue of Microorganisms (GCM) 10K type strain sequencing project: providing services to taxonomists for standard genome sequencing and annotation.</title>
        <authorList>
            <consortium name="The Broad Institute Genomics Platform"/>
            <consortium name="The Broad Institute Genome Sequencing Center for Infectious Disease"/>
            <person name="Wu L."/>
            <person name="Ma J."/>
        </authorList>
    </citation>
    <scope>NUCLEOTIDE SEQUENCE [LARGE SCALE GENOMIC DNA]</scope>
    <source>
        <strain evidence="7">JCM 14900</strain>
    </source>
</reference>
<dbReference type="PANTHER" id="PTHR11552">
    <property type="entry name" value="GLUCOSE-METHANOL-CHOLINE GMC OXIDOREDUCTASE"/>
    <property type="match status" value="1"/>
</dbReference>
<comment type="similarity">
    <text evidence="2">Belongs to the GMC oxidoreductase family.</text>
</comment>
<dbReference type="Pfam" id="PF05199">
    <property type="entry name" value="GMC_oxred_C"/>
    <property type="match status" value="1"/>
</dbReference>
<dbReference type="PIRSF" id="PIRSF000137">
    <property type="entry name" value="Alcohol_oxidase"/>
    <property type="match status" value="1"/>
</dbReference>
<dbReference type="Proteomes" id="UP001501343">
    <property type="component" value="Unassembled WGS sequence"/>
</dbReference>
<evidence type="ECO:0000313" key="7">
    <source>
        <dbReference type="Proteomes" id="UP001501343"/>
    </source>
</evidence>
<organism evidence="6 7">
    <name type="scientific">Microbacterium aoyamense</name>
    <dbReference type="NCBI Taxonomy" id="344166"/>
    <lineage>
        <taxon>Bacteria</taxon>
        <taxon>Bacillati</taxon>
        <taxon>Actinomycetota</taxon>
        <taxon>Actinomycetes</taxon>
        <taxon>Micrococcales</taxon>
        <taxon>Microbacteriaceae</taxon>
        <taxon>Microbacterium</taxon>
    </lineage>
</organism>
<dbReference type="InterPro" id="IPR000172">
    <property type="entry name" value="GMC_OxRdtase_N"/>
</dbReference>
<evidence type="ECO:0000256" key="3">
    <source>
        <dbReference type="ARBA" id="ARBA00022630"/>
    </source>
</evidence>
<keyword evidence="3" id="KW-0285">Flavoprotein</keyword>
<gene>
    <name evidence="6" type="ORF">GCM10009775_07780</name>
</gene>
<dbReference type="SUPFAM" id="SSF54373">
    <property type="entry name" value="FAD-linked reductases, C-terminal domain"/>
    <property type="match status" value="1"/>
</dbReference>
<evidence type="ECO:0000256" key="4">
    <source>
        <dbReference type="ARBA" id="ARBA00022827"/>
    </source>
</evidence>
<dbReference type="InterPro" id="IPR007867">
    <property type="entry name" value="GMC_OxRtase_C"/>
</dbReference>
<dbReference type="Gene3D" id="3.50.50.60">
    <property type="entry name" value="FAD/NAD(P)-binding domain"/>
    <property type="match status" value="1"/>
</dbReference>
<proteinExistence type="inferred from homology"/>
<name>A0ABP5AM91_9MICO</name>
<protein>
    <submittedName>
        <fullName evidence="6">GMC family oxidoreductase N-terminal domain-containing protein</fullName>
    </submittedName>
</protein>
<evidence type="ECO:0000313" key="6">
    <source>
        <dbReference type="EMBL" id="GAA1917731.1"/>
    </source>
</evidence>
<evidence type="ECO:0000256" key="2">
    <source>
        <dbReference type="ARBA" id="ARBA00010790"/>
    </source>
</evidence>
<evidence type="ECO:0000256" key="1">
    <source>
        <dbReference type="ARBA" id="ARBA00001974"/>
    </source>
</evidence>
<dbReference type="EMBL" id="BAAAOF010000002">
    <property type="protein sequence ID" value="GAA1917731.1"/>
    <property type="molecule type" value="Genomic_DNA"/>
</dbReference>
<sequence>MTRTAIVVGGGSAGSVVARRLVDAGIDVTLLEAGGEDTNPAIHDPMRMGELWHSPDDWDYYTVPQENAGGRRLHLPRGKVLGGSHALNAMIWVRCAPQDFDGWAAAGNEGWAWADVLPVYKAIETHSGGESELRGADGLLPVSDDYPLSPIQASIIDAAVQEGLEHNPDYNGDHLDGVSQQQVTMRDGRRVNTWMAYLKPVRDAANLTIQTESHVHSVIIEDGRAVGVRYRSGGEQRELRADDVILSAGALDSPAILLRSGIGPADELARLGIDVVVDAPDVGKNLHDHLLSPVIFTTTAKPVGPPSPGVSVTQTHLFWRSLPGLAVPDTQPINFSVPMFGEDLEPVVDDGFSLMAGIVSPKSRGSVTLTGPGLDDPIAIDLAALTDPDDVRSLVASVRQCRSIGRQDALAGEWGATEVYPGLDIDDTDLEDYVRRTAITYHHQVGTCRMGVDEAAVVDPRLRVRGVAGLRVIDASIMPVITTGNTNAPSVLIGERGVHFLLEEHA</sequence>
<comment type="caution">
    <text evidence="6">The sequence shown here is derived from an EMBL/GenBank/DDBJ whole genome shotgun (WGS) entry which is preliminary data.</text>
</comment>
<feature type="domain" description="Glucose-methanol-choline oxidoreductase N-terminal" evidence="5">
    <location>
        <begin position="249"/>
        <end position="263"/>
    </location>
</feature>
<keyword evidence="7" id="KW-1185">Reference proteome</keyword>
<dbReference type="Gene3D" id="3.30.560.10">
    <property type="entry name" value="Glucose Oxidase, domain 3"/>
    <property type="match status" value="1"/>
</dbReference>
<comment type="cofactor">
    <cofactor evidence="1">
        <name>FAD</name>
        <dbReference type="ChEBI" id="CHEBI:57692"/>
    </cofactor>
</comment>
<accession>A0ABP5AM91</accession>
<dbReference type="InterPro" id="IPR012132">
    <property type="entry name" value="GMC_OxRdtase"/>
</dbReference>
<keyword evidence="4" id="KW-0274">FAD</keyword>
<dbReference type="PROSITE" id="PS00624">
    <property type="entry name" value="GMC_OXRED_2"/>
    <property type="match status" value="1"/>
</dbReference>
<dbReference type="SUPFAM" id="SSF51905">
    <property type="entry name" value="FAD/NAD(P)-binding domain"/>
    <property type="match status" value="1"/>
</dbReference>
<evidence type="ECO:0000259" key="5">
    <source>
        <dbReference type="PROSITE" id="PS00624"/>
    </source>
</evidence>
<dbReference type="RefSeq" id="WP_248145635.1">
    <property type="nucleotide sequence ID" value="NZ_BAAAOF010000002.1"/>
</dbReference>
<dbReference type="PANTHER" id="PTHR11552:SF147">
    <property type="entry name" value="CHOLINE DEHYDROGENASE, MITOCHONDRIAL"/>
    <property type="match status" value="1"/>
</dbReference>